<keyword evidence="3" id="KW-0472">Membrane</keyword>
<dbReference type="Pfam" id="PF13895">
    <property type="entry name" value="Ig_2"/>
    <property type="match status" value="1"/>
</dbReference>
<keyword evidence="3" id="KW-0812">Transmembrane</keyword>
<reference evidence="5 6" key="1">
    <citation type="journal article" date="2019" name="Mol. Ecol. Resour.">
        <title>Chromosome-level genome assembly of Triplophysa tibetana, a fish adapted to the harsh high-altitude environment of the Tibetan Plateau.</title>
        <authorList>
            <person name="Yang X."/>
            <person name="Liu H."/>
            <person name="Ma Z."/>
            <person name="Zou Y."/>
            <person name="Zou M."/>
            <person name="Mao Y."/>
            <person name="Li X."/>
            <person name="Wang H."/>
            <person name="Chen T."/>
            <person name="Wang W."/>
            <person name="Yang R."/>
        </authorList>
    </citation>
    <scope>NUCLEOTIDE SEQUENCE [LARGE SCALE GENOMIC DNA]</scope>
    <source>
        <strain evidence="5">TTIB1903HZAU</strain>
        <tissue evidence="5">Muscle</tissue>
    </source>
</reference>
<gene>
    <name evidence="5" type="ORF">E1301_Tti001698</name>
</gene>
<dbReference type="PANTHER" id="PTHR10075">
    <property type="entry name" value="BASIGIN RELATED"/>
    <property type="match status" value="1"/>
</dbReference>
<evidence type="ECO:0000313" key="6">
    <source>
        <dbReference type="Proteomes" id="UP000324632"/>
    </source>
</evidence>
<dbReference type="PANTHER" id="PTHR10075:SF4">
    <property type="entry name" value="EMBIGIN"/>
    <property type="match status" value="1"/>
</dbReference>
<dbReference type="InterPro" id="IPR003599">
    <property type="entry name" value="Ig_sub"/>
</dbReference>
<feature type="transmembrane region" description="Helical" evidence="3">
    <location>
        <begin position="234"/>
        <end position="252"/>
    </location>
</feature>
<dbReference type="EMBL" id="SOYY01000009">
    <property type="protein sequence ID" value="KAA0716263.1"/>
    <property type="molecule type" value="Genomic_DNA"/>
</dbReference>
<dbReference type="AlphaFoldDB" id="A0A5A9P318"/>
<keyword evidence="6" id="KW-1185">Reference proteome</keyword>
<protein>
    <submittedName>
        <fullName evidence="5">Embigin</fullName>
    </submittedName>
</protein>
<evidence type="ECO:0000313" key="5">
    <source>
        <dbReference type="EMBL" id="KAA0716263.1"/>
    </source>
</evidence>
<dbReference type="InterPro" id="IPR036179">
    <property type="entry name" value="Ig-like_dom_sf"/>
</dbReference>
<dbReference type="InterPro" id="IPR007110">
    <property type="entry name" value="Ig-like_dom"/>
</dbReference>
<keyword evidence="1" id="KW-0393">Immunoglobulin domain</keyword>
<dbReference type="Proteomes" id="UP000324632">
    <property type="component" value="Chromosome 9"/>
</dbReference>
<evidence type="ECO:0000259" key="4">
    <source>
        <dbReference type="PROSITE" id="PS50835"/>
    </source>
</evidence>
<proteinExistence type="predicted"/>
<dbReference type="GO" id="GO:0007156">
    <property type="term" value="P:homophilic cell adhesion via plasma membrane adhesion molecules"/>
    <property type="evidence" value="ECO:0007669"/>
    <property type="project" value="TreeGrafter"/>
</dbReference>
<feature type="region of interest" description="Disordered" evidence="2">
    <location>
        <begin position="276"/>
        <end position="297"/>
    </location>
</feature>
<dbReference type="GO" id="GO:0098632">
    <property type="term" value="F:cell-cell adhesion mediator activity"/>
    <property type="evidence" value="ECO:0007669"/>
    <property type="project" value="TreeGrafter"/>
</dbReference>
<dbReference type="InterPro" id="IPR013783">
    <property type="entry name" value="Ig-like_fold"/>
</dbReference>
<accession>A0A5A9P318</accession>
<dbReference type="GO" id="GO:0007411">
    <property type="term" value="P:axon guidance"/>
    <property type="evidence" value="ECO:0007669"/>
    <property type="project" value="TreeGrafter"/>
</dbReference>
<feature type="domain" description="Ig-like" evidence="4">
    <location>
        <begin position="39"/>
        <end position="123"/>
    </location>
</feature>
<organism evidence="5 6">
    <name type="scientific">Triplophysa tibetana</name>
    <dbReference type="NCBI Taxonomy" id="1572043"/>
    <lineage>
        <taxon>Eukaryota</taxon>
        <taxon>Metazoa</taxon>
        <taxon>Chordata</taxon>
        <taxon>Craniata</taxon>
        <taxon>Vertebrata</taxon>
        <taxon>Euteleostomi</taxon>
        <taxon>Actinopterygii</taxon>
        <taxon>Neopterygii</taxon>
        <taxon>Teleostei</taxon>
        <taxon>Ostariophysi</taxon>
        <taxon>Cypriniformes</taxon>
        <taxon>Nemacheilidae</taxon>
        <taxon>Triplophysa</taxon>
    </lineage>
</organism>
<dbReference type="GO" id="GO:0030424">
    <property type="term" value="C:axon"/>
    <property type="evidence" value="ECO:0007669"/>
    <property type="project" value="TreeGrafter"/>
</dbReference>
<feature type="domain" description="Ig-like" evidence="4">
    <location>
        <begin position="129"/>
        <end position="218"/>
    </location>
</feature>
<keyword evidence="3" id="KW-1133">Transmembrane helix</keyword>
<dbReference type="SUPFAM" id="SSF48726">
    <property type="entry name" value="Immunoglobulin"/>
    <property type="match status" value="2"/>
</dbReference>
<comment type="caution">
    <text evidence="5">The sequence shown here is derived from an EMBL/GenBank/DDBJ whole genome shotgun (WGS) entry which is preliminary data.</text>
</comment>
<sequence>MPRLASTQQSCWDAPLFSMAYVLHIILLLLYCDTIHSGQSLVKVIEEPTVLSPQTIQLLCNLSDIPNNPPTVTGYWTKDGQEIENSKEAVNRNNDQYIFKKTIQAADVGNYSCVFRENDAQVTFVFDAPVMKDKRDKPIVSYIGDTVVLRCTLKNTPKTWNWYKVNNTEKDLINVTVSPLKYNIVIHQNVTKLSVLNLTEADAGTFICSAEFDIKSIESYLELRVLSLLEPLKPFLVIVAEVIILVTLILVWEKCKPGQDHNTATTENVLYTEQTSKLTHSDSNGMETTTRQRKTEQ</sequence>
<evidence type="ECO:0000256" key="1">
    <source>
        <dbReference type="ARBA" id="ARBA00023319"/>
    </source>
</evidence>
<evidence type="ECO:0000256" key="2">
    <source>
        <dbReference type="SAM" id="MobiDB-lite"/>
    </source>
</evidence>
<dbReference type="PROSITE" id="PS50835">
    <property type="entry name" value="IG_LIKE"/>
    <property type="match status" value="2"/>
</dbReference>
<dbReference type="GO" id="GO:0070593">
    <property type="term" value="P:dendrite self-avoidance"/>
    <property type="evidence" value="ECO:0007669"/>
    <property type="project" value="TreeGrafter"/>
</dbReference>
<feature type="compositionally biased region" description="Polar residues" evidence="2">
    <location>
        <begin position="276"/>
        <end position="289"/>
    </location>
</feature>
<dbReference type="Gene3D" id="2.60.40.10">
    <property type="entry name" value="Immunoglobulins"/>
    <property type="match status" value="2"/>
</dbReference>
<dbReference type="CDD" id="cd00096">
    <property type="entry name" value="Ig"/>
    <property type="match status" value="1"/>
</dbReference>
<dbReference type="SMART" id="SM00409">
    <property type="entry name" value="IG"/>
    <property type="match status" value="2"/>
</dbReference>
<name>A0A5A9P318_9TELE</name>
<dbReference type="GO" id="GO:0005886">
    <property type="term" value="C:plasma membrane"/>
    <property type="evidence" value="ECO:0007669"/>
    <property type="project" value="TreeGrafter"/>
</dbReference>
<evidence type="ECO:0000256" key="3">
    <source>
        <dbReference type="SAM" id="Phobius"/>
    </source>
</evidence>